<sequence>MTVEISDFSMGHLSPNTEFNESPKEDILPFESDNSLQNKSFTLEQEDSESNSCEKNSYIADTEQISESIKTSQQGPEPEASNSKNVYKKKKEKDADDGYFLFGYVPNYTIPIIGIQMSYPIDVIGRYT</sequence>
<feature type="compositionally biased region" description="Polar residues" evidence="1">
    <location>
        <begin position="32"/>
        <end position="43"/>
    </location>
</feature>
<evidence type="ECO:0000313" key="2">
    <source>
        <dbReference type="EMBL" id="CAG8742755.1"/>
    </source>
</evidence>
<comment type="caution">
    <text evidence="2">The sequence shown here is derived from an EMBL/GenBank/DDBJ whole genome shotgun (WGS) entry which is preliminary data.</text>
</comment>
<feature type="compositionally biased region" description="Polar residues" evidence="1">
    <location>
        <begin position="63"/>
        <end position="85"/>
    </location>
</feature>
<dbReference type="OrthoDB" id="10429024at2759"/>
<accession>A0A9N9NMN1</accession>
<organism evidence="2 3">
    <name type="scientific">Funneliformis caledonium</name>
    <dbReference type="NCBI Taxonomy" id="1117310"/>
    <lineage>
        <taxon>Eukaryota</taxon>
        <taxon>Fungi</taxon>
        <taxon>Fungi incertae sedis</taxon>
        <taxon>Mucoromycota</taxon>
        <taxon>Glomeromycotina</taxon>
        <taxon>Glomeromycetes</taxon>
        <taxon>Glomerales</taxon>
        <taxon>Glomeraceae</taxon>
        <taxon>Funneliformis</taxon>
    </lineage>
</organism>
<feature type="non-terminal residue" evidence="2">
    <location>
        <position position="128"/>
    </location>
</feature>
<feature type="region of interest" description="Disordered" evidence="1">
    <location>
        <begin position="1"/>
        <end position="89"/>
    </location>
</feature>
<proteinExistence type="predicted"/>
<name>A0A9N9NMN1_9GLOM</name>
<evidence type="ECO:0000313" key="3">
    <source>
        <dbReference type="Proteomes" id="UP000789570"/>
    </source>
</evidence>
<dbReference type="AlphaFoldDB" id="A0A9N9NMN1"/>
<dbReference type="EMBL" id="CAJVPQ010015494">
    <property type="protein sequence ID" value="CAG8742755.1"/>
    <property type="molecule type" value="Genomic_DNA"/>
</dbReference>
<gene>
    <name evidence="2" type="ORF">FCALED_LOCUS15741</name>
</gene>
<keyword evidence="3" id="KW-1185">Reference proteome</keyword>
<dbReference type="Proteomes" id="UP000789570">
    <property type="component" value="Unassembled WGS sequence"/>
</dbReference>
<reference evidence="2" key="1">
    <citation type="submission" date="2021-06" db="EMBL/GenBank/DDBJ databases">
        <authorList>
            <person name="Kallberg Y."/>
            <person name="Tangrot J."/>
            <person name="Rosling A."/>
        </authorList>
    </citation>
    <scope>NUCLEOTIDE SEQUENCE</scope>
    <source>
        <strain evidence="2">UK204</strain>
    </source>
</reference>
<protein>
    <submittedName>
        <fullName evidence="2">11550_t:CDS:1</fullName>
    </submittedName>
</protein>
<evidence type="ECO:0000256" key="1">
    <source>
        <dbReference type="SAM" id="MobiDB-lite"/>
    </source>
</evidence>